<dbReference type="PIRSF" id="PIRSF500217">
    <property type="entry name" value="AlgI"/>
    <property type="match status" value="1"/>
</dbReference>
<dbReference type="PANTHER" id="PTHR13285:SF23">
    <property type="entry name" value="TEICHOIC ACID D-ALANYLTRANSFERASE"/>
    <property type="match status" value="1"/>
</dbReference>
<dbReference type="PIRSF" id="PIRSF016636">
    <property type="entry name" value="AlgI_DltB"/>
    <property type="match status" value="1"/>
</dbReference>
<keyword evidence="5 10" id="KW-0812">Transmembrane</keyword>
<dbReference type="RefSeq" id="WP_191005151.1">
    <property type="nucleotide sequence ID" value="NZ_JACXAD010000010.1"/>
</dbReference>
<evidence type="ECO:0000256" key="8">
    <source>
        <dbReference type="ARBA" id="ARBA00023315"/>
    </source>
</evidence>
<dbReference type="Pfam" id="PF03062">
    <property type="entry name" value="MBOAT"/>
    <property type="match status" value="1"/>
</dbReference>
<feature type="transmembrane region" description="Helical" evidence="10">
    <location>
        <begin position="154"/>
        <end position="176"/>
    </location>
</feature>
<keyword evidence="4 9" id="KW-0808">Transferase</keyword>
<evidence type="ECO:0000256" key="5">
    <source>
        <dbReference type="ARBA" id="ARBA00022692"/>
    </source>
</evidence>
<evidence type="ECO:0000313" key="11">
    <source>
        <dbReference type="EMBL" id="MBD2768332.1"/>
    </source>
</evidence>
<reference evidence="11" key="1">
    <citation type="submission" date="2020-09" db="EMBL/GenBank/DDBJ databases">
        <authorList>
            <person name="Kim M.K."/>
        </authorList>
    </citation>
    <scope>NUCLEOTIDE SEQUENCE</scope>
    <source>
        <strain evidence="11">BT664</strain>
    </source>
</reference>
<dbReference type="PANTHER" id="PTHR13285">
    <property type="entry name" value="ACYLTRANSFERASE"/>
    <property type="match status" value="1"/>
</dbReference>
<evidence type="ECO:0000313" key="12">
    <source>
        <dbReference type="Proteomes" id="UP000612233"/>
    </source>
</evidence>
<dbReference type="AlphaFoldDB" id="A0A927BE21"/>
<dbReference type="InterPro" id="IPR024194">
    <property type="entry name" value="Ac/AlaTfrase_AlgI/DltB"/>
</dbReference>
<dbReference type="GO" id="GO:0005886">
    <property type="term" value="C:plasma membrane"/>
    <property type="evidence" value="ECO:0007669"/>
    <property type="project" value="UniProtKB-SubCell"/>
</dbReference>
<comment type="similarity">
    <text evidence="2 9">Belongs to the membrane-bound acyltransferase family.</text>
</comment>
<feature type="transmembrane region" description="Helical" evidence="10">
    <location>
        <begin position="36"/>
        <end position="58"/>
    </location>
</feature>
<evidence type="ECO:0000256" key="9">
    <source>
        <dbReference type="PIRNR" id="PIRNR016636"/>
    </source>
</evidence>
<feature type="transmembrane region" description="Helical" evidence="10">
    <location>
        <begin position="436"/>
        <end position="456"/>
    </location>
</feature>
<evidence type="ECO:0000256" key="6">
    <source>
        <dbReference type="ARBA" id="ARBA00022989"/>
    </source>
</evidence>
<comment type="subcellular location">
    <subcellularLocation>
        <location evidence="1">Cell membrane</location>
        <topology evidence="1">Multi-pass membrane protein</topology>
    </subcellularLocation>
</comment>
<dbReference type="GO" id="GO:0016746">
    <property type="term" value="F:acyltransferase activity"/>
    <property type="evidence" value="ECO:0007669"/>
    <property type="project" value="UniProtKB-KW"/>
</dbReference>
<evidence type="ECO:0000256" key="10">
    <source>
        <dbReference type="SAM" id="Phobius"/>
    </source>
</evidence>
<dbReference type="Proteomes" id="UP000612233">
    <property type="component" value="Unassembled WGS sequence"/>
</dbReference>
<sequence>MLFNSYVFLFVFLPILLGVYYGVLRTIKARNAWLTVMSYVFYGWWNPLFCLLMMASTASDYVIGKHLYRAETESRRKLLMTLTIIVNLSVLGFFKYYNFFAGTLNGIFTWLHLPIYAPILANLVLPIGISFYTFESLSYTIDIYRREVKPANNIIDFFCFISLFPHLIAGPIMRYVDLDRQLKDREHSEGKFAVGIVFFVTGLLKKLVIADNVAPLADAVFNAKTGTTVLDAWLGSLAYTMQIYFDFSAYSDMAVGLGLMIGFEIIQNFNSPYQSTSVQDFWRRWHISLSSWLRDYLYVPLGGNRKGKYRTYLNLILVMLLGGLWHGAGWTFIFWGLYHGVLQAIERALGVRHPLKQLPVWGQRFATFLLVLVGWVFFRATDFNIALRILGNMVGYAGNQPITPLHLARPISLLFLAFATVVSMTYPNLWNQPVRLNFRTAMVYGLGLVGSIILIMTRQNSPFLYFQF</sequence>
<dbReference type="InterPro" id="IPR051085">
    <property type="entry name" value="MB_O-acyltransferase"/>
</dbReference>
<gene>
    <name evidence="11" type="ORF">IC235_10545</name>
</gene>
<evidence type="ECO:0000256" key="1">
    <source>
        <dbReference type="ARBA" id="ARBA00004651"/>
    </source>
</evidence>
<accession>A0A927BE21</accession>
<feature type="transmembrane region" description="Helical" evidence="10">
    <location>
        <begin position="315"/>
        <end position="338"/>
    </location>
</feature>
<evidence type="ECO:0000256" key="7">
    <source>
        <dbReference type="ARBA" id="ARBA00023136"/>
    </source>
</evidence>
<feature type="transmembrane region" description="Helical" evidence="10">
    <location>
        <begin position="78"/>
        <end position="97"/>
    </location>
</feature>
<dbReference type="InterPro" id="IPR004299">
    <property type="entry name" value="MBOAT_fam"/>
</dbReference>
<keyword evidence="7 9" id="KW-0472">Membrane</keyword>
<keyword evidence="8 9" id="KW-0012">Acyltransferase</keyword>
<proteinExistence type="inferred from homology"/>
<keyword evidence="6 10" id="KW-1133">Transmembrane helix</keyword>
<dbReference type="InterPro" id="IPR028362">
    <property type="entry name" value="AlgI"/>
</dbReference>
<keyword evidence="3 9" id="KW-1003">Cell membrane</keyword>
<dbReference type="EMBL" id="JACXAD010000010">
    <property type="protein sequence ID" value="MBD2768332.1"/>
    <property type="molecule type" value="Genomic_DNA"/>
</dbReference>
<protein>
    <submittedName>
        <fullName evidence="11">MBOAT family protein</fullName>
    </submittedName>
</protein>
<evidence type="ECO:0000256" key="4">
    <source>
        <dbReference type="ARBA" id="ARBA00022679"/>
    </source>
</evidence>
<keyword evidence="12" id="KW-1185">Reference proteome</keyword>
<feature type="transmembrane region" description="Helical" evidence="10">
    <location>
        <begin position="411"/>
        <end position="430"/>
    </location>
</feature>
<evidence type="ECO:0000256" key="2">
    <source>
        <dbReference type="ARBA" id="ARBA00010323"/>
    </source>
</evidence>
<evidence type="ECO:0000256" key="3">
    <source>
        <dbReference type="ARBA" id="ARBA00022475"/>
    </source>
</evidence>
<feature type="transmembrane region" description="Helical" evidence="10">
    <location>
        <begin position="109"/>
        <end position="134"/>
    </location>
</feature>
<organism evidence="11 12">
    <name type="scientific">Hymenobacter montanus</name>
    <dbReference type="NCBI Taxonomy" id="2771359"/>
    <lineage>
        <taxon>Bacteria</taxon>
        <taxon>Pseudomonadati</taxon>
        <taxon>Bacteroidota</taxon>
        <taxon>Cytophagia</taxon>
        <taxon>Cytophagales</taxon>
        <taxon>Hymenobacteraceae</taxon>
        <taxon>Hymenobacter</taxon>
    </lineage>
</organism>
<feature type="transmembrane region" description="Helical" evidence="10">
    <location>
        <begin position="358"/>
        <end position="378"/>
    </location>
</feature>
<name>A0A927BE21_9BACT</name>
<feature type="transmembrane region" description="Helical" evidence="10">
    <location>
        <begin position="6"/>
        <end position="24"/>
    </location>
</feature>
<comment type="caution">
    <text evidence="11">The sequence shown here is derived from an EMBL/GenBank/DDBJ whole genome shotgun (WGS) entry which is preliminary data.</text>
</comment>
<dbReference type="GO" id="GO:0042121">
    <property type="term" value="P:alginic acid biosynthetic process"/>
    <property type="evidence" value="ECO:0007669"/>
    <property type="project" value="InterPro"/>
</dbReference>